<evidence type="ECO:0000259" key="18">
    <source>
        <dbReference type="SMART" id="SM00642"/>
    </source>
</evidence>
<reference evidence="19 20" key="1">
    <citation type="submission" date="2018-12" db="EMBL/GenBank/DDBJ databases">
        <authorList>
            <consortium name="Pathogen Informatics"/>
        </authorList>
    </citation>
    <scope>NUCLEOTIDE SEQUENCE [LARGE SCALE GENOMIC DNA]</scope>
    <source>
        <strain evidence="19 20">NCTC10485</strain>
    </source>
</reference>
<dbReference type="SUPFAM" id="SSF81296">
    <property type="entry name" value="E set domains"/>
    <property type="match status" value="1"/>
</dbReference>
<dbReference type="InterPro" id="IPR022567">
    <property type="entry name" value="DUF3459"/>
</dbReference>
<protein>
    <recommendedName>
        <fullName evidence="5 13">Malto-oligosyltrehalose trehalohydrolase</fullName>
        <shortName evidence="14">MTHase</shortName>
        <ecNumber evidence="4 13">3.2.1.141</ecNumber>
    </recommendedName>
    <alternativeName>
        <fullName evidence="11 14">4-alpha-D-((1-&gt;4)-alpha-D-glucano)trehalose trehalohydrolase</fullName>
    </alternativeName>
    <alternativeName>
        <fullName evidence="10 14">Maltooligosyl trehalose trehalohydrolase</fullName>
    </alternativeName>
</protein>
<feature type="binding site" evidence="16">
    <location>
        <begin position="376"/>
        <end position="381"/>
    </location>
    <ligand>
        <name>substrate</name>
    </ligand>
</feature>
<evidence type="ECO:0000313" key="19">
    <source>
        <dbReference type="EMBL" id="VEG48264.1"/>
    </source>
</evidence>
<dbReference type="Pfam" id="PF00128">
    <property type="entry name" value="Alpha-amylase"/>
    <property type="match status" value="1"/>
</dbReference>
<evidence type="ECO:0000256" key="12">
    <source>
        <dbReference type="ARBA" id="ARBA00034013"/>
    </source>
</evidence>
<dbReference type="Gene3D" id="3.20.20.80">
    <property type="entry name" value="Glycosidases"/>
    <property type="match status" value="1"/>
</dbReference>
<dbReference type="GO" id="GO:0005737">
    <property type="term" value="C:cytoplasm"/>
    <property type="evidence" value="ECO:0007669"/>
    <property type="project" value="UniProtKB-SubCell"/>
</dbReference>
<feature type="site" description="Transition state stabilizer" evidence="17">
    <location>
        <position position="377"/>
    </location>
</feature>
<dbReference type="UniPathway" id="UPA00299"/>
<evidence type="ECO:0000256" key="14">
    <source>
        <dbReference type="PIRNR" id="PIRNR006337"/>
    </source>
</evidence>
<comment type="catalytic activity">
    <reaction evidence="12 14">
        <text>hydrolysis of (1-&gt;4)-alpha-D-glucosidic linkage in 4-alpha-D-[(1-&gt;4)-alpha-D-glucanosyl]n trehalose to yield trehalose and (1-&gt;4)-alpha-D-glucan.</text>
        <dbReference type="EC" id="3.2.1.141"/>
    </reaction>
</comment>
<feature type="domain" description="Glycosyl hydrolase family 13 catalytic" evidence="18">
    <location>
        <begin position="99"/>
        <end position="444"/>
    </location>
</feature>
<keyword evidence="6" id="KW-0963">Cytoplasm</keyword>
<evidence type="ECO:0000256" key="17">
    <source>
        <dbReference type="PIRSR" id="PIRSR006337-3"/>
    </source>
</evidence>
<dbReference type="Gene3D" id="2.60.40.10">
    <property type="entry name" value="Immunoglobulins"/>
    <property type="match status" value="1"/>
</dbReference>
<dbReference type="PIRSF" id="PIRSF006337">
    <property type="entry name" value="Trehalose_TreZ"/>
    <property type="match status" value="1"/>
</dbReference>
<evidence type="ECO:0000313" key="20">
    <source>
        <dbReference type="Proteomes" id="UP000282551"/>
    </source>
</evidence>
<dbReference type="PANTHER" id="PTHR43651:SF11">
    <property type="entry name" value="MALTO-OLIGOSYLTREHALOSE TREHALOHYDROLASE"/>
    <property type="match status" value="1"/>
</dbReference>
<comment type="subcellular location">
    <subcellularLocation>
        <location evidence="1 15">Cytoplasm</location>
    </subcellularLocation>
</comment>
<keyword evidence="9 14" id="KW-0326">Glycosidase</keyword>
<dbReference type="Gene3D" id="1.10.10.760">
    <property type="entry name" value="E-set domains of sugar-utilizing enzymes"/>
    <property type="match status" value="1"/>
</dbReference>
<dbReference type="GO" id="GO:0005992">
    <property type="term" value="P:trehalose biosynthetic process"/>
    <property type="evidence" value="ECO:0007669"/>
    <property type="project" value="UniProtKB-UniRule"/>
</dbReference>
<evidence type="ECO:0000256" key="6">
    <source>
        <dbReference type="ARBA" id="ARBA00022490"/>
    </source>
</evidence>
<comment type="similarity">
    <text evidence="3 14">Belongs to the glycosyl hydrolase 13 family.</text>
</comment>
<dbReference type="CDD" id="cd02853">
    <property type="entry name" value="E_set_MTHase_like_N"/>
    <property type="match status" value="1"/>
</dbReference>
<feature type="active site" description="Proton donor" evidence="15">
    <location>
        <position position="281"/>
    </location>
</feature>
<evidence type="ECO:0000256" key="8">
    <source>
        <dbReference type="ARBA" id="ARBA00023277"/>
    </source>
</evidence>
<accession>A0A448I7H3</accession>
<dbReference type="OrthoDB" id="9800174at2"/>
<dbReference type="InterPro" id="IPR044901">
    <property type="entry name" value="Trehalose_TreZ_E-set_sf"/>
</dbReference>
<dbReference type="EC" id="3.2.1.141" evidence="4 13"/>
<evidence type="ECO:0000256" key="15">
    <source>
        <dbReference type="PIRSR" id="PIRSR006337-1"/>
    </source>
</evidence>
<dbReference type="GO" id="GO:0033942">
    <property type="term" value="F:4-alpha-D-(1-&gt;4)-alpha-D-glucanotrehalose trehalohydrolase activity"/>
    <property type="evidence" value="ECO:0007669"/>
    <property type="project" value="UniProtKB-EC"/>
</dbReference>
<evidence type="ECO:0000256" key="1">
    <source>
        <dbReference type="ARBA" id="ARBA00004496"/>
    </source>
</evidence>
<dbReference type="EMBL" id="LR134355">
    <property type="protein sequence ID" value="VEG48264.1"/>
    <property type="molecule type" value="Genomic_DNA"/>
</dbReference>
<keyword evidence="8" id="KW-0119">Carbohydrate metabolism</keyword>
<sequence>MAEHTFAVWAPRPEVVRLDVDATLHPMRREADGWWRATVDVEAGARYGFVLDDDPTVLPDPRSARQPDGVHARSALWSPAAAPVSDWAGRSAAGAVIYELHVGTFTAAGTLDAAIDKLEHLVDLGVDFVELMPVNAFAGTHGWGYDGVLWYAVHEPYGGPDALLRFVDACHGRDLGVLLDAVFNHLGPSGNYLPRFGPYLSSASNPWGEGINIADAESDEVRRYIIDCALRWMREFHIDGLRLDAVHALVDTTAVHILEELSAETDALAAELGRPLSLIAESDRNDPRFITPRADGGYGMTAQWDDDIHHALHTAVSGERQGYYSDFGTLEVLADTLKNGFYHAGTFSSFRKRRHGRPLDTATIPGSRLLAYTSTHDQVGNRAIGDRPTAYLDDGQLAVSAALALLTPFTAMVFMGEEWAAGTPFQFFSSHPEPELAEATRQGRKAEFAEHGWDADEVPDPQDPATFARSKLDWDEPASGRHAALLRLYRDLIALRRTEPDLGDFWLDHMTVDYDEDARWIAWRRGSLTTACNLGAEPVDVPVRGELVYAWGTPRIGETATELDGHSFAVLRQVSPA</sequence>
<dbReference type="SMART" id="SM00642">
    <property type="entry name" value="Aamy"/>
    <property type="match status" value="1"/>
</dbReference>
<dbReference type="NCBIfam" id="TIGR02402">
    <property type="entry name" value="trehalose_TreZ"/>
    <property type="match status" value="1"/>
</dbReference>
<dbReference type="RefSeq" id="WP_126334091.1">
    <property type="nucleotide sequence ID" value="NZ_AP022604.1"/>
</dbReference>
<evidence type="ECO:0000256" key="5">
    <source>
        <dbReference type="ARBA" id="ARBA00015938"/>
    </source>
</evidence>
<feature type="binding site" evidence="16">
    <location>
        <begin position="306"/>
        <end position="310"/>
    </location>
    <ligand>
        <name>substrate</name>
    </ligand>
</feature>
<feature type="binding site" evidence="16">
    <location>
        <begin position="242"/>
        <end position="247"/>
    </location>
    <ligand>
        <name>substrate</name>
    </ligand>
</feature>
<evidence type="ECO:0000256" key="16">
    <source>
        <dbReference type="PIRSR" id="PIRSR006337-2"/>
    </source>
</evidence>
<evidence type="ECO:0000256" key="2">
    <source>
        <dbReference type="ARBA" id="ARBA00005199"/>
    </source>
</evidence>
<comment type="pathway">
    <text evidence="2 14">Glycan biosynthesis; trehalose biosynthesis.</text>
</comment>
<evidence type="ECO:0000256" key="7">
    <source>
        <dbReference type="ARBA" id="ARBA00022801"/>
    </source>
</evidence>
<proteinExistence type="inferred from homology"/>
<gene>
    <name evidence="19" type="primary">treZ</name>
    <name evidence="19" type="ORF">NCTC10485_02558</name>
</gene>
<dbReference type="Pfam" id="PF11941">
    <property type="entry name" value="DUF3459"/>
    <property type="match status" value="1"/>
</dbReference>
<dbReference type="PANTHER" id="PTHR43651">
    <property type="entry name" value="1,4-ALPHA-GLUCAN-BRANCHING ENZYME"/>
    <property type="match status" value="1"/>
</dbReference>
<evidence type="ECO:0000256" key="3">
    <source>
        <dbReference type="ARBA" id="ARBA00008061"/>
    </source>
</evidence>
<evidence type="ECO:0000256" key="10">
    <source>
        <dbReference type="ARBA" id="ARBA00032057"/>
    </source>
</evidence>
<dbReference type="CDD" id="cd11325">
    <property type="entry name" value="AmyAc_GTHase"/>
    <property type="match status" value="1"/>
</dbReference>
<dbReference type="AlphaFoldDB" id="A0A448I7H3"/>
<keyword evidence="7 14" id="KW-0378">Hydrolase</keyword>
<dbReference type="SUPFAM" id="SSF51445">
    <property type="entry name" value="(Trans)glycosidases"/>
    <property type="match status" value="1"/>
</dbReference>
<evidence type="ECO:0000256" key="4">
    <source>
        <dbReference type="ARBA" id="ARBA00012268"/>
    </source>
</evidence>
<dbReference type="InterPro" id="IPR006047">
    <property type="entry name" value="GH13_cat_dom"/>
</dbReference>
<dbReference type="InterPro" id="IPR013783">
    <property type="entry name" value="Ig-like_fold"/>
</dbReference>
<dbReference type="Proteomes" id="UP000282551">
    <property type="component" value="Chromosome"/>
</dbReference>
<evidence type="ECO:0000256" key="11">
    <source>
        <dbReference type="ARBA" id="ARBA00033284"/>
    </source>
</evidence>
<evidence type="ECO:0000256" key="13">
    <source>
        <dbReference type="NCBIfam" id="TIGR02402"/>
    </source>
</evidence>
<name>A0A448I7H3_MYCCI</name>
<dbReference type="InterPro" id="IPR014756">
    <property type="entry name" value="Ig_E-set"/>
</dbReference>
<keyword evidence="20" id="KW-1185">Reference proteome</keyword>
<dbReference type="InterPro" id="IPR017853">
    <property type="entry name" value="GH"/>
</dbReference>
<organism evidence="19 20">
    <name type="scientific">Mycolicibacterium chitae</name>
    <name type="common">Mycobacterium chitae</name>
    <dbReference type="NCBI Taxonomy" id="1792"/>
    <lineage>
        <taxon>Bacteria</taxon>
        <taxon>Bacillati</taxon>
        <taxon>Actinomycetota</taxon>
        <taxon>Actinomycetes</taxon>
        <taxon>Mycobacteriales</taxon>
        <taxon>Mycobacteriaceae</taxon>
        <taxon>Mycolicibacterium</taxon>
    </lineage>
</organism>
<evidence type="ECO:0000256" key="9">
    <source>
        <dbReference type="ARBA" id="ARBA00023295"/>
    </source>
</evidence>
<feature type="active site" description="Nucleophile" evidence="15">
    <location>
        <position position="244"/>
    </location>
</feature>
<dbReference type="InterPro" id="IPR012768">
    <property type="entry name" value="Trehalose_TreZ"/>
</dbReference>